<organism evidence="1 2">
    <name type="scientific">Glonium stellatum</name>
    <dbReference type="NCBI Taxonomy" id="574774"/>
    <lineage>
        <taxon>Eukaryota</taxon>
        <taxon>Fungi</taxon>
        <taxon>Dikarya</taxon>
        <taxon>Ascomycota</taxon>
        <taxon>Pezizomycotina</taxon>
        <taxon>Dothideomycetes</taxon>
        <taxon>Pleosporomycetidae</taxon>
        <taxon>Gloniales</taxon>
        <taxon>Gloniaceae</taxon>
        <taxon>Glonium</taxon>
    </lineage>
</organism>
<keyword evidence="2" id="KW-1185">Reference proteome</keyword>
<accession>A0A8E2F5H0</accession>
<evidence type="ECO:0000313" key="2">
    <source>
        <dbReference type="Proteomes" id="UP000250140"/>
    </source>
</evidence>
<evidence type="ECO:0000313" key="1">
    <source>
        <dbReference type="EMBL" id="OCL10333.1"/>
    </source>
</evidence>
<reference evidence="1 2" key="1">
    <citation type="journal article" date="2016" name="Nat. Commun.">
        <title>Ectomycorrhizal ecology is imprinted in the genome of the dominant symbiotic fungus Cenococcum geophilum.</title>
        <authorList>
            <consortium name="DOE Joint Genome Institute"/>
            <person name="Peter M."/>
            <person name="Kohler A."/>
            <person name="Ohm R.A."/>
            <person name="Kuo A."/>
            <person name="Krutzmann J."/>
            <person name="Morin E."/>
            <person name="Arend M."/>
            <person name="Barry K.W."/>
            <person name="Binder M."/>
            <person name="Choi C."/>
            <person name="Clum A."/>
            <person name="Copeland A."/>
            <person name="Grisel N."/>
            <person name="Haridas S."/>
            <person name="Kipfer T."/>
            <person name="LaButti K."/>
            <person name="Lindquist E."/>
            <person name="Lipzen A."/>
            <person name="Maire R."/>
            <person name="Meier B."/>
            <person name="Mihaltcheva S."/>
            <person name="Molinier V."/>
            <person name="Murat C."/>
            <person name="Poggeler S."/>
            <person name="Quandt C.A."/>
            <person name="Sperisen C."/>
            <person name="Tritt A."/>
            <person name="Tisserant E."/>
            <person name="Crous P.W."/>
            <person name="Henrissat B."/>
            <person name="Nehls U."/>
            <person name="Egli S."/>
            <person name="Spatafora J.W."/>
            <person name="Grigoriev I.V."/>
            <person name="Martin F.M."/>
        </authorList>
    </citation>
    <scope>NUCLEOTIDE SEQUENCE [LARGE SCALE GENOMIC DNA]</scope>
    <source>
        <strain evidence="1 2">CBS 207.34</strain>
    </source>
</reference>
<dbReference type="EMBL" id="KV749262">
    <property type="protein sequence ID" value="OCL10333.1"/>
    <property type="molecule type" value="Genomic_DNA"/>
</dbReference>
<dbReference type="Proteomes" id="UP000250140">
    <property type="component" value="Unassembled WGS sequence"/>
</dbReference>
<sequence>MTLITNVYLKKLWEDAQANPSSEHHSISFWNYLLSKVVFASEGFIVDHQKPPSLDDPNRKIDIVVKYFEDPDFKIKMLCFHEAKKPKATKYDIEIVESQAIDACETYCKGEGKDFIYAMTTIGTAARQWRYESGGFEPLFGPGDLADRSAYIEASSPDASQIRAGFEYMKKFPPSLRVGQSYAQLGQSHPINAPAASIVPE</sequence>
<proteinExistence type="predicted"/>
<dbReference type="AlphaFoldDB" id="A0A8E2F5H0"/>
<name>A0A8E2F5H0_9PEZI</name>
<gene>
    <name evidence="1" type="ORF">AOQ84DRAFT_219697</name>
</gene>
<protein>
    <submittedName>
        <fullName evidence="1">Uncharacterized protein</fullName>
    </submittedName>
</protein>
<dbReference type="OrthoDB" id="3942694at2759"/>